<evidence type="ECO:0000313" key="1">
    <source>
        <dbReference type="EMBL" id="OLY81536.1"/>
    </source>
</evidence>
<evidence type="ECO:0008006" key="3">
    <source>
        <dbReference type="Google" id="ProtNLM"/>
    </source>
</evidence>
<sequence>MFANLGDTSSVTTIFEEMLSKDILPSSSLVNVIIFLLIKNNKLQEAMEFWSSHQHHSNRYLPCNLYTTANLGTDIVQDIEKDSSFNFGDEIVNYMESDFLIARQIAPKLISSCLDRKLEILPFYKKCLNMKLENFSTEENRSNRVRILSATYLILDFNRQYPNLFNGALGTKVFNNIFKYAIKHYHRYSNNDENYEFEDLFLREFSFGLFYPLWDSLKTSHIDEMFVDGLLSFYGLGDLNEGLSRNEFGDFSKAKNGSNTKFVSNINLDLDTARKLPLQNGDSTSLQEELINNQKSFKKAIANDFTENHKLAIRVCSILVFHTLTRMISSKVTPDFNILTHSLPSILLLDKSSKSLDLIFYEILRSTNKRPIGQGHINNKGLKTQISESDLGLKEEMTTTDAGSNPGTNNFNPNEDKMFISQKIYIEIYSIAKKWEAVDLVENWLITNNIFVCNDGDV</sequence>
<accession>A0A1R0GXB3</accession>
<dbReference type="STRING" id="133383.A0A1R0GXB3"/>
<proteinExistence type="predicted"/>
<gene>
    <name evidence="1" type="ORF">AYI68_g4357</name>
</gene>
<dbReference type="Proteomes" id="UP000187455">
    <property type="component" value="Unassembled WGS sequence"/>
</dbReference>
<organism evidence="1 2">
    <name type="scientific">Smittium mucronatum</name>
    <dbReference type="NCBI Taxonomy" id="133383"/>
    <lineage>
        <taxon>Eukaryota</taxon>
        <taxon>Fungi</taxon>
        <taxon>Fungi incertae sedis</taxon>
        <taxon>Zoopagomycota</taxon>
        <taxon>Kickxellomycotina</taxon>
        <taxon>Harpellomycetes</taxon>
        <taxon>Harpellales</taxon>
        <taxon>Legeriomycetaceae</taxon>
        <taxon>Smittium</taxon>
    </lineage>
</organism>
<name>A0A1R0GXB3_9FUNG</name>
<reference evidence="1 2" key="1">
    <citation type="journal article" date="2016" name="Mol. Biol. Evol.">
        <title>Genome-Wide Survey of Gut Fungi (Harpellales) Reveals the First Horizontally Transferred Ubiquitin Gene from a Mosquito Host.</title>
        <authorList>
            <person name="Wang Y."/>
            <person name="White M.M."/>
            <person name="Kvist S."/>
            <person name="Moncalvo J.M."/>
        </authorList>
    </citation>
    <scope>NUCLEOTIDE SEQUENCE [LARGE SCALE GENOMIC DNA]</scope>
    <source>
        <strain evidence="1 2">ALG-7-W6</strain>
    </source>
</reference>
<keyword evidence="2" id="KW-1185">Reference proteome</keyword>
<dbReference type="OrthoDB" id="185373at2759"/>
<dbReference type="AlphaFoldDB" id="A0A1R0GXB3"/>
<evidence type="ECO:0000313" key="2">
    <source>
        <dbReference type="Proteomes" id="UP000187455"/>
    </source>
</evidence>
<protein>
    <recommendedName>
        <fullName evidence="3">Pentatricopeptide repeat-containing protein</fullName>
    </recommendedName>
</protein>
<dbReference type="EMBL" id="LSSL01002367">
    <property type="protein sequence ID" value="OLY81536.1"/>
    <property type="molecule type" value="Genomic_DNA"/>
</dbReference>
<comment type="caution">
    <text evidence="1">The sequence shown here is derived from an EMBL/GenBank/DDBJ whole genome shotgun (WGS) entry which is preliminary data.</text>
</comment>